<protein>
    <submittedName>
        <fullName evidence="1">Uncharacterized protein</fullName>
    </submittedName>
</protein>
<dbReference type="EMBL" id="BPVZ01000316">
    <property type="protein sequence ID" value="GKV49735.1"/>
    <property type="molecule type" value="Genomic_DNA"/>
</dbReference>
<evidence type="ECO:0000313" key="2">
    <source>
        <dbReference type="Proteomes" id="UP001054252"/>
    </source>
</evidence>
<proteinExistence type="predicted"/>
<dbReference type="InterPro" id="IPR036865">
    <property type="entry name" value="CRAL-TRIO_dom_sf"/>
</dbReference>
<dbReference type="InterPro" id="IPR044834">
    <property type="entry name" value="PATL"/>
</dbReference>
<organism evidence="1 2">
    <name type="scientific">Rubroshorea leprosula</name>
    <dbReference type="NCBI Taxonomy" id="152421"/>
    <lineage>
        <taxon>Eukaryota</taxon>
        <taxon>Viridiplantae</taxon>
        <taxon>Streptophyta</taxon>
        <taxon>Embryophyta</taxon>
        <taxon>Tracheophyta</taxon>
        <taxon>Spermatophyta</taxon>
        <taxon>Magnoliopsida</taxon>
        <taxon>eudicotyledons</taxon>
        <taxon>Gunneridae</taxon>
        <taxon>Pentapetalae</taxon>
        <taxon>rosids</taxon>
        <taxon>malvids</taxon>
        <taxon>Malvales</taxon>
        <taxon>Dipterocarpaceae</taxon>
        <taxon>Rubroshorea</taxon>
    </lineage>
</organism>
<dbReference type="Gene3D" id="3.40.525.10">
    <property type="entry name" value="CRAL-TRIO lipid binding domain"/>
    <property type="match status" value="1"/>
</dbReference>
<keyword evidence="2" id="KW-1185">Reference proteome</keyword>
<evidence type="ECO:0000313" key="1">
    <source>
        <dbReference type="EMBL" id="GKV49735.1"/>
    </source>
</evidence>
<dbReference type="Proteomes" id="UP001054252">
    <property type="component" value="Unassembled WGS sequence"/>
</dbReference>
<dbReference type="AlphaFoldDB" id="A0AAV5MIK8"/>
<comment type="caution">
    <text evidence="1">The sequence shown here is derived from an EMBL/GenBank/DDBJ whole genome shotgun (WGS) entry which is preliminary data.</text>
</comment>
<accession>A0AAV5MIK8</accession>
<dbReference type="PANTHER" id="PTHR45932:SF2">
    <property type="entry name" value="PATELLIN-4"/>
    <property type="match status" value="1"/>
</dbReference>
<name>A0AAV5MIK8_9ROSI</name>
<dbReference type="PANTHER" id="PTHR45932">
    <property type="entry name" value="PATELLIN-1"/>
    <property type="match status" value="1"/>
</dbReference>
<sequence>MALVVIKMKLEDVVKGNRLFKEEKSLPNDVVEKGKTKEKFDSVVEEALKMKQEVARKDKEGHPVFYNIFGVLDSDKMHNKTLSTEEKWNRFLRWRVQVMEKRIQKLDFSPTWVSCFLELSDLKNTLGPSEKEVGLSAKQRVIYVPFWYYAFTTLLSPFLSTRTKSKFVYARPSRVTETLLK</sequence>
<reference evidence="1 2" key="1">
    <citation type="journal article" date="2021" name="Commun. Biol.">
        <title>The genome of Shorea leprosula (Dipterocarpaceae) highlights the ecological relevance of drought in aseasonal tropical rainforests.</title>
        <authorList>
            <person name="Ng K.K.S."/>
            <person name="Kobayashi M.J."/>
            <person name="Fawcett J.A."/>
            <person name="Hatakeyama M."/>
            <person name="Paape T."/>
            <person name="Ng C.H."/>
            <person name="Ang C.C."/>
            <person name="Tnah L.H."/>
            <person name="Lee C.T."/>
            <person name="Nishiyama T."/>
            <person name="Sese J."/>
            <person name="O'Brien M.J."/>
            <person name="Copetti D."/>
            <person name="Mohd Noor M.I."/>
            <person name="Ong R.C."/>
            <person name="Putra M."/>
            <person name="Sireger I.Z."/>
            <person name="Indrioko S."/>
            <person name="Kosugi Y."/>
            <person name="Izuno A."/>
            <person name="Isagi Y."/>
            <person name="Lee S.L."/>
            <person name="Shimizu K.K."/>
        </authorList>
    </citation>
    <scope>NUCLEOTIDE SEQUENCE [LARGE SCALE GENOMIC DNA]</scope>
    <source>
        <strain evidence="1">214</strain>
    </source>
</reference>
<dbReference type="SUPFAM" id="SSF52087">
    <property type="entry name" value="CRAL/TRIO domain"/>
    <property type="match status" value="1"/>
</dbReference>
<dbReference type="GO" id="GO:0008289">
    <property type="term" value="F:lipid binding"/>
    <property type="evidence" value="ECO:0007669"/>
    <property type="project" value="InterPro"/>
</dbReference>
<gene>
    <name evidence="1" type="ORF">SLEP1_g56471</name>
</gene>